<organism evidence="1 2">
    <name type="scientific">Bacillus phage PBC1</name>
    <dbReference type="NCBI Taxonomy" id="1161901"/>
    <lineage>
        <taxon>Viruses</taxon>
        <taxon>Duplodnaviria</taxon>
        <taxon>Heunggongvirae</taxon>
        <taxon>Uroviricota</taxon>
        <taxon>Caudoviricetes</taxon>
        <taxon>Gutmannvirinae</taxon>
        <taxon>Pebcunavirus</taxon>
        <taxon>Pebcunavirus PBC1</taxon>
    </lineage>
</organism>
<keyword evidence="2" id="KW-1185">Reference proteome</keyword>
<accession>I1TLE9</accession>
<dbReference type="OrthoDB" id="31943at10239"/>
<gene>
    <name evidence="1" type="ORF">PBC1_015</name>
</gene>
<dbReference type="KEGG" id="vg:12980112"/>
<evidence type="ECO:0008006" key="3">
    <source>
        <dbReference type="Google" id="ProtNLM"/>
    </source>
</evidence>
<proteinExistence type="predicted"/>
<sequence length="135" mass="15332">MSNVVKFNFEKKQDKEIDINGELYNIPMDDESKDKYVIATRNFGQGAKEIAEMNVNLIELSDEEVKALTVKQRGLMSDLIEAVLGKGTFKKMYTLAGKSVNNLMPLAQELLRLISDVSEDQLEEIQNKYLQNGKK</sequence>
<dbReference type="GeneID" id="12980112"/>
<dbReference type="EMBL" id="JQ619704">
    <property type="protein sequence ID" value="AFE86251.1"/>
    <property type="molecule type" value="Genomic_DNA"/>
</dbReference>
<protein>
    <recommendedName>
        <fullName evidence="3">Tail assembly chaperone</fullName>
    </recommendedName>
</protein>
<name>I1TLE9_9CAUD</name>
<evidence type="ECO:0000313" key="1">
    <source>
        <dbReference type="EMBL" id="AFE86251.1"/>
    </source>
</evidence>
<dbReference type="RefSeq" id="YP_006383468.1">
    <property type="nucleotide sequence ID" value="NC_017976.1"/>
</dbReference>
<evidence type="ECO:0000313" key="2">
    <source>
        <dbReference type="Proteomes" id="UP000002873"/>
    </source>
</evidence>
<dbReference type="Proteomes" id="UP000002873">
    <property type="component" value="Segment"/>
</dbReference>
<reference evidence="1 2" key="1">
    <citation type="journal article" date="2012" name="J. Virol.">
        <title>Complete Genome Sequence of Bacillus cereus Bacteriophage PBC1.</title>
        <authorList>
            <person name="Kong M."/>
            <person name="Kim M."/>
            <person name="Ryu S."/>
        </authorList>
    </citation>
    <scope>NUCLEOTIDE SEQUENCE [LARGE SCALE GENOMIC DNA]</scope>
</reference>